<evidence type="ECO:0000256" key="4">
    <source>
        <dbReference type="ARBA" id="ARBA00022692"/>
    </source>
</evidence>
<keyword evidence="6 7" id="KW-0472">Membrane</keyword>
<evidence type="ECO:0000313" key="9">
    <source>
        <dbReference type="EMBL" id="QDH19674.1"/>
    </source>
</evidence>
<protein>
    <submittedName>
        <fullName evidence="9">Sugar ABC transporter permease</fullName>
    </submittedName>
</protein>
<sequence>MRISRKLYSYYLILPALLIYSVLFVVPAIAGLFYSFTDWRLDRVGIKFIGWANFERIFTDKTLLLAIKNTIIFAVATVIGKNLIGLALAIALNMRLKTRNILRAVFYSPSILSVLVISIVFTPMLRSEGTINRIFESVGLGFLGQSWLTDPQIVIWTVAAVSVWQHAGFQMAIYLAGLQSIPKDYYEAATIDGAGAWRSFRSITLPLLLPALNINLMLTLIGGLKVFSEVFVLTGGGPGNASQVVGTIILRSFGEGSWGLGTAVNTLLFAAVTIIAIPLLIFMRRKEVSE</sequence>
<comment type="subcellular location">
    <subcellularLocation>
        <location evidence="1 7">Cell membrane</location>
        <topology evidence="1 7">Multi-pass membrane protein</topology>
    </subcellularLocation>
</comment>
<dbReference type="CDD" id="cd06261">
    <property type="entry name" value="TM_PBP2"/>
    <property type="match status" value="1"/>
</dbReference>
<reference evidence="9 10" key="1">
    <citation type="submission" date="2019-06" db="EMBL/GenBank/DDBJ databases">
        <title>Saccharibacillus brassicae sp. nov., an endophytic bacterium isolated from Chinese cabbage seeds (Brassica pekinensis).</title>
        <authorList>
            <person name="Jiang L."/>
            <person name="Lee J."/>
            <person name="Kim S.W."/>
        </authorList>
    </citation>
    <scope>NUCLEOTIDE SEQUENCE [LARGE SCALE GENOMIC DNA]</scope>
    <source>
        <strain evidence="10">KCTC 43072 / ATSA2</strain>
    </source>
</reference>
<evidence type="ECO:0000313" key="10">
    <source>
        <dbReference type="Proteomes" id="UP000316968"/>
    </source>
</evidence>
<dbReference type="AlphaFoldDB" id="A0A4Y6URJ6"/>
<dbReference type="PANTHER" id="PTHR30193:SF37">
    <property type="entry name" value="INNER MEMBRANE ABC TRANSPORTER PERMEASE PROTEIN YCJO"/>
    <property type="match status" value="1"/>
</dbReference>
<dbReference type="Proteomes" id="UP000316968">
    <property type="component" value="Chromosome"/>
</dbReference>
<keyword evidence="10" id="KW-1185">Reference proteome</keyword>
<dbReference type="RefSeq" id="WP_141446063.1">
    <property type="nucleotide sequence ID" value="NZ_CP041217.1"/>
</dbReference>
<dbReference type="Gene3D" id="1.10.3720.10">
    <property type="entry name" value="MetI-like"/>
    <property type="match status" value="1"/>
</dbReference>
<feature type="domain" description="ABC transmembrane type-1" evidence="8">
    <location>
        <begin position="67"/>
        <end position="281"/>
    </location>
</feature>
<evidence type="ECO:0000259" key="8">
    <source>
        <dbReference type="PROSITE" id="PS50928"/>
    </source>
</evidence>
<feature type="transmembrane region" description="Helical" evidence="7">
    <location>
        <begin position="260"/>
        <end position="282"/>
    </location>
</feature>
<dbReference type="PANTHER" id="PTHR30193">
    <property type="entry name" value="ABC TRANSPORTER PERMEASE PROTEIN"/>
    <property type="match status" value="1"/>
</dbReference>
<keyword evidence="4 7" id="KW-0812">Transmembrane</keyword>
<dbReference type="OrthoDB" id="5174895at2"/>
<feature type="transmembrane region" description="Helical" evidence="7">
    <location>
        <begin position="207"/>
        <end position="227"/>
    </location>
</feature>
<accession>A0A4Y6URJ6</accession>
<feature type="transmembrane region" description="Helical" evidence="7">
    <location>
        <begin position="71"/>
        <end position="92"/>
    </location>
</feature>
<gene>
    <name evidence="9" type="ORF">FFV09_01630</name>
</gene>
<dbReference type="SUPFAM" id="SSF161098">
    <property type="entry name" value="MetI-like"/>
    <property type="match status" value="1"/>
</dbReference>
<feature type="transmembrane region" description="Helical" evidence="7">
    <location>
        <begin position="12"/>
        <end position="34"/>
    </location>
</feature>
<dbReference type="KEGG" id="saca:FFV09_01630"/>
<dbReference type="GO" id="GO:0005886">
    <property type="term" value="C:plasma membrane"/>
    <property type="evidence" value="ECO:0007669"/>
    <property type="project" value="UniProtKB-SubCell"/>
</dbReference>
<dbReference type="Pfam" id="PF00528">
    <property type="entry name" value="BPD_transp_1"/>
    <property type="match status" value="1"/>
</dbReference>
<feature type="transmembrane region" description="Helical" evidence="7">
    <location>
        <begin position="104"/>
        <end position="125"/>
    </location>
</feature>
<proteinExistence type="inferred from homology"/>
<evidence type="ECO:0000256" key="3">
    <source>
        <dbReference type="ARBA" id="ARBA00022475"/>
    </source>
</evidence>
<keyword evidence="2 7" id="KW-0813">Transport</keyword>
<organism evidence="9 10">
    <name type="scientific">Saccharibacillus brassicae</name>
    <dbReference type="NCBI Taxonomy" id="2583377"/>
    <lineage>
        <taxon>Bacteria</taxon>
        <taxon>Bacillati</taxon>
        <taxon>Bacillota</taxon>
        <taxon>Bacilli</taxon>
        <taxon>Bacillales</taxon>
        <taxon>Paenibacillaceae</taxon>
        <taxon>Saccharibacillus</taxon>
    </lineage>
</organism>
<keyword evidence="3" id="KW-1003">Cell membrane</keyword>
<dbReference type="PROSITE" id="PS50928">
    <property type="entry name" value="ABC_TM1"/>
    <property type="match status" value="1"/>
</dbReference>
<dbReference type="InterPro" id="IPR051393">
    <property type="entry name" value="ABC_transporter_permease"/>
</dbReference>
<dbReference type="EMBL" id="CP041217">
    <property type="protein sequence ID" value="QDH19674.1"/>
    <property type="molecule type" value="Genomic_DNA"/>
</dbReference>
<dbReference type="InterPro" id="IPR000515">
    <property type="entry name" value="MetI-like"/>
</dbReference>
<evidence type="ECO:0000256" key="2">
    <source>
        <dbReference type="ARBA" id="ARBA00022448"/>
    </source>
</evidence>
<evidence type="ECO:0000256" key="5">
    <source>
        <dbReference type="ARBA" id="ARBA00022989"/>
    </source>
</evidence>
<feature type="transmembrane region" description="Helical" evidence="7">
    <location>
        <begin position="153"/>
        <end position="176"/>
    </location>
</feature>
<evidence type="ECO:0000256" key="7">
    <source>
        <dbReference type="RuleBase" id="RU363032"/>
    </source>
</evidence>
<name>A0A4Y6URJ6_SACBS</name>
<comment type="similarity">
    <text evidence="7">Belongs to the binding-protein-dependent transport system permease family.</text>
</comment>
<evidence type="ECO:0000256" key="1">
    <source>
        <dbReference type="ARBA" id="ARBA00004651"/>
    </source>
</evidence>
<keyword evidence="5 7" id="KW-1133">Transmembrane helix</keyword>
<dbReference type="InterPro" id="IPR035906">
    <property type="entry name" value="MetI-like_sf"/>
</dbReference>
<dbReference type="GO" id="GO:0055085">
    <property type="term" value="P:transmembrane transport"/>
    <property type="evidence" value="ECO:0007669"/>
    <property type="project" value="InterPro"/>
</dbReference>
<evidence type="ECO:0000256" key="6">
    <source>
        <dbReference type="ARBA" id="ARBA00023136"/>
    </source>
</evidence>